<keyword evidence="3" id="KW-0902">Two-component regulatory system</keyword>
<sequence>MLREESNIDTDNSASPPILDDCAKELLDAAPIAFYLLDKNLRVIEANTKGIQLLGKKSRAEVLNKNIIDIAPGIPPIHIHSYKQVLKTGIPKISLNIKAWPTAGGNKYINSMRFPVRDGLGIIVMDITDQYKLEREFKSNKIRLKELASAYVSSQENERELIACEVHDRVIQLLMRSCQLVENAKQDDTNSEKTRKSLTEINDIILKTIAECRLITKQLYPSVLSEGGLVSVITEELNALKPNGISTELITDKVDKISKPIAEVIYRIFHEAVWNAQRHSKASHIDVILKLVEDGVRLVVIDNGYGFNPYKVLQSGKFGGLKSMRRRAELMNGSFNIESELDKGTSIEAFIPFSVGYKNHA</sequence>
<dbReference type="InterPro" id="IPR050482">
    <property type="entry name" value="Sensor_HK_TwoCompSys"/>
</dbReference>
<dbReference type="Gene3D" id="1.20.5.1930">
    <property type="match status" value="1"/>
</dbReference>
<dbReference type="InterPro" id="IPR000014">
    <property type="entry name" value="PAS"/>
</dbReference>
<feature type="domain" description="Histidine kinase/HSP90-like ATPase" evidence="4">
    <location>
        <begin position="265"/>
        <end position="353"/>
    </location>
</feature>
<dbReference type="SUPFAM" id="SSF55874">
    <property type="entry name" value="ATPase domain of HSP90 chaperone/DNA topoisomerase II/histidine kinase"/>
    <property type="match status" value="1"/>
</dbReference>
<dbReference type="RefSeq" id="WP_059279985.1">
    <property type="nucleotide sequence ID" value="NZ_CP019867.1"/>
</dbReference>
<dbReference type="GO" id="GO:0046983">
    <property type="term" value="F:protein dimerization activity"/>
    <property type="evidence" value="ECO:0007669"/>
    <property type="project" value="InterPro"/>
</dbReference>
<organism evidence="7 8">
    <name type="scientific">Dehalococcoides mccartyi</name>
    <dbReference type="NCBI Taxonomy" id="61435"/>
    <lineage>
        <taxon>Bacteria</taxon>
        <taxon>Bacillati</taxon>
        <taxon>Chloroflexota</taxon>
        <taxon>Dehalococcoidia</taxon>
        <taxon>Dehalococcoidales</taxon>
        <taxon>Dehalococcoidaceae</taxon>
        <taxon>Dehalococcoides</taxon>
    </lineage>
</organism>
<reference evidence="7 8" key="1">
    <citation type="submission" date="2018-05" db="EMBL/GenBank/DDBJ databases">
        <title>Draft genome sequences of Dehalococcoides mccartyi strains RC and KS.</title>
        <authorList>
            <person name="Higgins S.A."/>
            <person name="Padilla-Crespo E."/>
            <person name="Loeffler F.E."/>
        </authorList>
    </citation>
    <scope>NUCLEOTIDE SEQUENCE [LARGE SCALE GENOMIC DNA]</scope>
    <source>
        <strain evidence="7 8">RC</strain>
    </source>
</reference>
<dbReference type="Gene3D" id="3.30.450.20">
    <property type="entry name" value="PAS domain"/>
    <property type="match status" value="1"/>
</dbReference>
<proteinExistence type="predicted"/>
<protein>
    <submittedName>
        <fullName evidence="7">Sensor histidine kinase</fullName>
    </submittedName>
</protein>
<dbReference type="AlphaFoldDB" id="A0A328EK48"/>
<dbReference type="SUPFAM" id="SSF55785">
    <property type="entry name" value="PYP-like sensor domain (PAS domain)"/>
    <property type="match status" value="1"/>
</dbReference>
<evidence type="ECO:0000259" key="6">
    <source>
        <dbReference type="Pfam" id="PF13188"/>
    </source>
</evidence>
<accession>A0A328EK48</accession>
<evidence type="ECO:0000256" key="1">
    <source>
        <dbReference type="ARBA" id="ARBA00022679"/>
    </source>
</evidence>
<evidence type="ECO:0000313" key="8">
    <source>
        <dbReference type="Proteomes" id="UP000249146"/>
    </source>
</evidence>
<dbReference type="PANTHER" id="PTHR24421">
    <property type="entry name" value="NITRATE/NITRITE SENSOR PROTEIN NARX-RELATED"/>
    <property type="match status" value="1"/>
</dbReference>
<dbReference type="GO" id="GO:0000155">
    <property type="term" value="F:phosphorelay sensor kinase activity"/>
    <property type="evidence" value="ECO:0007669"/>
    <property type="project" value="InterPro"/>
</dbReference>
<keyword evidence="2 7" id="KW-0418">Kinase</keyword>
<evidence type="ECO:0000256" key="3">
    <source>
        <dbReference type="ARBA" id="ARBA00023012"/>
    </source>
</evidence>
<dbReference type="Gene3D" id="3.30.565.10">
    <property type="entry name" value="Histidine kinase-like ATPase, C-terminal domain"/>
    <property type="match status" value="1"/>
</dbReference>
<dbReference type="InterPro" id="IPR003594">
    <property type="entry name" value="HATPase_dom"/>
</dbReference>
<dbReference type="Pfam" id="PF13188">
    <property type="entry name" value="PAS_8"/>
    <property type="match status" value="1"/>
</dbReference>
<feature type="domain" description="Signal transduction histidine kinase subgroup 3 dimerisation and phosphoacceptor" evidence="5">
    <location>
        <begin position="158"/>
        <end position="224"/>
    </location>
</feature>
<dbReference type="EMBL" id="QGLC01000018">
    <property type="protein sequence ID" value="RAL68972.1"/>
    <property type="molecule type" value="Genomic_DNA"/>
</dbReference>
<dbReference type="Pfam" id="PF07730">
    <property type="entry name" value="HisKA_3"/>
    <property type="match status" value="1"/>
</dbReference>
<evidence type="ECO:0000259" key="4">
    <source>
        <dbReference type="Pfam" id="PF02518"/>
    </source>
</evidence>
<dbReference type="InterPro" id="IPR035965">
    <property type="entry name" value="PAS-like_dom_sf"/>
</dbReference>
<gene>
    <name evidence="7" type="ORF">C1G87_1453</name>
</gene>
<evidence type="ECO:0000256" key="2">
    <source>
        <dbReference type="ARBA" id="ARBA00022777"/>
    </source>
</evidence>
<dbReference type="Proteomes" id="UP000249146">
    <property type="component" value="Unassembled WGS sequence"/>
</dbReference>
<evidence type="ECO:0000259" key="5">
    <source>
        <dbReference type="Pfam" id="PF07730"/>
    </source>
</evidence>
<evidence type="ECO:0000313" key="7">
    <source>
        <dbReference type="EMBL" id="RAL68972.1"/>
    </source>
</evidence>
<keyword evidence="1" id="KW-0808">Transferase</keyword>
<name>A0A328EK48_9CHLR</name>
<dbReference type="InterPro" id="IPR011712">
    <property type="entry name" value="Sig_transdc_His_kin_sub3_dim/P"/>
</dbReference>
<dbReference type="GO" id="GO:0016020">
    <property type="term" value="C:membrane"/>
    <property type="evidence" value="ECO:0007669"/>
    <property type="project" value="InterPro"/>
</dbReference>
<feature type="domain" description="PAS" evidence="6">
    <location>
        <begin position="25"/>
        <end position="78"/>
    </location>
</feature>
<dbReference type="CDD" id="cd16917">
    <property type="entry name" value="HATPase_UhpB-NarQ-NarX-like"/>
    <property type="match status" value="1"/>
</dbReference>
<comment type="caution">
    <text evidence="7">The sequence shown here is derived from an EMBL/GenBank/DDBJ whole genome shotgun (WGS) entry which is preliminary data.</text>
</comment>
<dbReference type="InterPro" id="IPR036890">
    <property type="entry name" value="HATPase_C_sf"/>
</dbReference>
<dbReference type="Pfam" id="PF02518">
    <property type="entry name" value="HATPase_c"/>
    <property type="match status" value="1"/>
</dbReference>